<feature type="region of interest" description="Disordered" evidence="16">
    <location>
        <begin position="863"/>
        <end position="906"/>
    </location>
</feature>
<evidence type="ECO:0000256" key="10">
    <source>
        <dbReference type="ARBA" id="ARBA00023180"/>
    </source>
</evidence>
<evidence type="ECO:0000256" key="15">
    <source>
        <dbReference type="ARBA" id="ARBA00041614"/>
    </source>
</evidence>
<evidence type="ECO:0000256" key="16">
    <source>
        <dbReference type="SAM" id="MobiDB-lite"/>
    </source>
</evidence>
<dbReference type="KEGG" id="scn:Solca_3962"/>
<keyword evidence="7" id="KW-0964">Secreted</keyword>
<proteinExistence type="inferred from homology"/>
<sequence length="929" mass="106536">MSTSTVFGQAPKVVELNSGWKFKQADAGQWLPASVPGTVHTDLLANKVIDDPFYRNNEKEVQWIEKKDWVYETTIQVDDQLNAYDNIDLNFEGLDTYADVYINDSIVAKTSNMFIGYQVPVKYYLKTGENKLKVYFHSAVNVGAPQAKAAKFKYPADNEQSEVKTSIFSRKAPYHYGWDWGPRLVTSGIWKPVKLIAWNDARITDTHVQQLYLSNAMASLEAIMDIESDLDENVQLKVSSPDNKFEPVYMSQYLTPGKQSVKVSFQIKNPERWWPNGLGEPHLYKVNMEVITKRASDQKLQKIGLRTLQVVNEPDAMGESFYVKVNGAPVFMKGANYIPSDSFLPRVTRDRLAKTFEDVKKSNMNMLRIWGGGVYESDEFYDLADENGILVWQDFMFACTMYPSDSSFLANVKNEAEYNIKRLRKHPSLALWCGNNEIGVAWKNWGWQNTYKYTQADTAELANGYRKIFNEVLPQAVQRFDADRFYFPSSPISNWGKPEDFKKGDNHFWGVWHAEMPFEDYNTHVPRFMSEYGFQSFPDIVTIKRFAKTEDYDIQSAVMKTHQKSYKGNGLIKVYMDRYYREPKDFQSFLYVGQILQAEGIKMAIEAHRRNMPYCMGTLYWQLNDCWPVASWSSIDYYGRWKALQYFAKDAYKPIIVDPEIEKGKLNIYAISDLREAKKGELKLRLIDFKGTELWSKNQPVTIEGNKSQVVYTESVADHLDKADKKSSLLLVELVTADKQSAKNILYLDTLKNINLSKPTISSTVTENGKRFRVHLSADVLAKNVYLLLANDNSSAFDENYFDLLPGENKIVEFNSSLSLEQVKSNLQVISLYDSFKQKESTTDKEHKDKQNIFDKASGLFKKKSEKEASSDKPVVPEKKEVKPVQKTETVKEKDTTKKGGEEKKKSIFDKASGLFKKKDTGSSSTPSN</sequence>
<dbReference type="GO" id="GO:0005576">
    <property type="term" value="C:extracellular region"/>
    <property type="evidence" value="ECO:0007669"/>
    <property type="project" value="UniProtKB-SubCell"/>
</dbReference>
<dbReference type="GO" id="GO:0004567">
    <property type="term" value="F:beta-mannosidase activity"/>
    <property type="evidence" value="ECO:0007669"/>
    <property type="project" value="UniProtKB-EC"/>
</dbReference>
<reference evidence="21" key="1">
    <citation type="submission" date="2012-02" db="EMBL/GenBank/DDBJ databases">
        <title>The complete genome of Solitalea canadensis DSM 3403.</title>
        <authorList>
            <consortium name="US DOE Joint Genome Institute (JGI-PGF)"/>
            <person name="Lucas S."/>
            <person name="Copeland A."/>
            <person name="Lapidus A."/>
            <person name="Glavina del Rio T."/>
            <person name="Dalin E."/>
            <person name="Tice H."/>
            <person name="Bruce D."/>
            <person name="Goodwin L."/>
            <person name="Pitluck S."/>
            <person name="Peters L."/>
            <person name="Ovchinnikova G."/>
            <person name="Lu M."/>
            <person name="Kyrpides N."/>
            <person name="Mavromatis K."/>
            <person name="Ivanova N."/>
            <person name="Brettin T."/>
            <person name="Detter J.C."/>
            <person name="Han C."/>
            <person name="Larimer F."/>
            <person name="Land M."/>
            <person name="Hauser L."/>
            <person name="Markowitz V."/>
            <person name="Cheng J.-F."/>
            <person name="Hugenholtz P."/>
            <person name="Woyke T."/>
            <person name="Wu D."/>
            <person name="Spring S."/>
            <person name="Schroeder M."/>
            <person name="Kopitz M."/>
            <person name="Brambilla E."/>
            <person name="Klenk H.-P."/>
            <person name="Eisen J.A."/>
        </authorList>
    </citation>
    <scope>NUCLEOTIDE SEQUENCE</scope>
    <source>
        <strain evidence="21">DSM 3403</strain>
    </source>
</reference>
<evidence type="ECO:0000256" key="5">
    <source>
        <dbReference type="ARBA" id="ARBA00011738"/>
    </source>
</evidence>
<dbReference type="Gene3D" id="3.20.20.80">
    <property type="entry name" value="Glycosidases"/>
    <property type="match status" value="1"/>
</dbReference>
<dbReference type="InterPro" id="IPR017853">
    <property type="entry name" value="GH"/>
</dbReference>
<evidence type="ECO:0000256" key="12">
    <source>
        <dbReference type="ARBA" id="ARBA00023295"/>
    </source>
</evidence>
<dbReference type="EMBL" id="CP003349">
    <property type="protein sequence ID" value="AFD08955.1"/>
    <property type="molecule type" value="Genomic_DNA"/>
</dbReference>
<dbReference type="PANTHER" id="PTHR43730:SF1">
    <property type="entry name" value="BETA-MANNOSIDASE"/>
    <property type="match status" value="1"/>
</dbReference>
<comment type="pathway">
    <text evidence="4">Glycan metabolism; N-glycan degradation.</text>
</comment>
<feature type="domain" description="Glycoside hydrolase family 2 immunoglobulin-like beta-sandwich" evidence="17">
    <location>
        <begin position="201"/>
        <end position="306"/>
    </location>
</feature>
<keyword evidence="22" id="KW-1185">Reference proteome</keyword>
<keyword evidence="11" id="KW-0458">Lysosome</keyword>
<dbReference type="SUPFAM" id="SSF51445">
    <property type="entry name" value="(Trans)glycosidases"/>
    <property type="match status" value="1"/>
</dbReference>
<dbReference type="Pfam" id="PF22666">
    <property type="entry name" value="Glyco_hydro_2_N2"/>
    <property type="match status" value="1"/>
</dbReference>
<feature type="domain" description="Beta-mannosidase Ig-fold" evidence="18">
    <location>
        <begin position="756"/>
        <end position="835"/>
    </location>
</feature>
<feature type="domain" description="Mannosidase Ig/CBM-like" evidence="19">
    <location>
        <begin position="664"/>
        <end position="753"/>
    </location>
</feature>
<dbReference type="InterPro" id="IPR013783">
    <property type="entry name" value="Ig-like_fold"/>
</dbReference>
<dbReference type="InterPro" id="IPR036156">
    <property type="entry name" value="Beta-gal/glucu_dom_sf"/>
</dbReference>
<evidence type="ECO:0000256" key="7">
    <source>
        <dbReference type="ARBA" id="ARBA00022525"/>
    </source>
</evidence>
<dbReference type="SUPFAM" id="SSF49303">
    <property type="entry name" value="beta-Galactosidase/glucuronidase domain"/>
    <property type="match status" value="3"/>
</dbReference>
<evidence type="ECO:0000313" key="22">
    <source>
        <dbReference type="Proteomes" id="UP000007590"/>
    </source>
</evidence>
<name>H8KM33_SOLCM</name>
<dbReference type="Proteomes" id="UP000007590">
    <property type="component" value="Chromosome"/>
</dbReference>
<evidence type="ECO:0000313" key="21">
    <source>
        <dbReference type="EMBL" id="AFD08955.1"/>
    </source>
</evidence>
<keyword evidence="12" id="KW-0326">Glycosidase</keyword>
<accession>H8KM33</accession>
<dbReference type="PANTHER" id="PTHR43730">
    <property type="entry name" value="BETA-MANNOSIDASE"/>
    <property type="match status" value="1"/>
</dbReference>
<evidence type="ECO:0000256" key="2">
    <source>
        <dbReference type="ARBA" id="ARBA00004371"/>
    </source>
</evidence>
<dbReference type="InterPro" id="IPR054593">
    <property type="entry name" value="Beta-mannosidase-like_N2"/>
</dbReference>
<evidence type="ECO:0000259" key="17">
    <source>
        <dbReference type="Pfam" id="PF00703"/>
    </source>
</evidence>
<evidence type="ECO:0000259" key="18">
    <source>
        <dbReference type="Pfam" id="PF17753"/>
    </source>
</evidence>
<evidence type="ECO:0000256" key="14">
    <source>
        <dbReference type="ARBA" id="ARBA00041069"/>
    </source>
</evidence>
<dbReference type="InterPro" id="IPR050887">
    <property type="entry name" value="Beta-mannosidase_GH2"/>
</dbReference>
<dbReference type="GO" id="GO:0005764">
    <property type="term" value="C:lysosome"/>
    <property type="evidence" value="ECO:0007669"/>
    <property type="project" value="UniProtKB-SubCell"/>
</dbReference>
<keyword evidence="10" id="KW-0325">Glycoprotein</keyword>
<comment type="subcellular location">
    <subcellularLocation>
        <location evidence="2">Lysosome</location>
    </subcellularLocation>
    <subcellularLocation>
        <location evidence="3">Secreted</location>
    </subcellularLocation>
</comment>
<dbReference type="HOGENOM" id="CLU_005015_3_2_10"/>
<evidence type="ECO:0000256" key="13">
    <source>
        <dbReference type="ARBA" id="ARBA00038429"/>
    </source>
</evidence>
<evidence type="ECO:0000256" key="1">
    <source>
        <dbReference type="ARBA" id="ARBA00000829"/>
    </source>
</evidence>
<dbReference type="InterPro" id="IPR006102">
    <property type="entry name" value="Ig-like_GH2"/>
</dbReference>
<protein>
    <recommendedName>
        <fullName evidence="14">Beta-mannosidase B</fullName>
        <ecNumber evidence="6">3.2.1.25</ecNumber>
    </recommendedName>
    <alternativeName>
        <fullName evidence="15">Mannanase B</fullName>
    </alternativeName>
</protein>
<evidence type="ECO:0000259" key="19">
    <source>
        <dbReference type="Pfam" id="PF17786"/>
    </source>
</evidence>
<dbReference type="GO" id="GO:0005975">
    <property type="term" value="P:carbohydrate metabolic process"/>
    <property type="evidence" value="ECO:0007669"/>
    <property type="project" value="InterPro"/>
</dbReference>
<comment type="similarity">
    <text evidence="13">Belongs to the glycosyl hydrolase 2 family. Beta-mannosidase B subfamily.</text>
</comment>
<feature type="domain" description="Beta-mannosidase-like galactose-binding" evidence="20">
    <location>
        <begin position="20"/>
        <end position="191"/>
    </location>
</feature>
<evidence type="ECO:0000256" key="9">
    <source>
        <dbReference type="ARBA" id="ARBA00022801"/>
    </source>
</evidence>
<dbReference type="eggNOG" id="COG3250">
    <property type="taxonomic scope" value="Bacteria"/>
</dbReference>
<dbReference type="InterPro" id="IPR041625">
    <property type="entry name" value="Beta-mannosidase_Ig"/>
</dbReference>
<dbReference type="SUPFAM" id="SSF49785">
    <property type="entry name" value="Galactose-binding domain-like"/>
    <property type="match status" value="1"/>
</dbReference>
<dbReference type="Pfam" id="PF17786">
    <property type="entry name" value="Mannosidase_ig"/>
    <property type="match status" value="1"/>
</dbReference>
<organism evidence="21 22">
    <name type="scientific">Solitalea canadensis (strain ATCC 29591 / DSM 3403 / JCM 21819 / LMG 8368 / NBRC 15130 / NCIMB 12057 / USAM 9D)</name>
    <name type="common">Flexibacter canadensis</name>
    <dbReference type="NCBI Taxonomy" id="929556"/>
    <lineage>
        <taxon>Bacteria</taxon>
        <taxon>Pseudomonadati</taxon>
        <taxon>Bacteroidota</taxon>
        <taxon>Sphingobacteriia</taxon>
        <taxon>Sphingobacteriales</taxon>
        <taxon>Sphingobacteriaceae</taxon>
        <taxon>Solitalea</taxon>
    </lineage>
</organism>
<evidence type="ECO:0000256" key="6">
    <source>
        <dbReference type="ARBA" id="ARBA00012754"/>
    </source>
</evidence>
<comment type="subunit">
    <text evidence="5">Homodimer.</text>
</comment>
<dbReference type="STRING" id="929556.Solca_3962"/>
<dbReference type="Pfam" id="PF00703">
    <property type="entry name" value="Glyco_hydro_2"/>
    <property type="match status" value="1"/>
</dbReference>
<dbReference type="EC" id="3.2.1.25" evidence="6"/>
<evidence type="ECO:0000256" key="11">
    <source>
        <dbReference type="ARBA" id="ARBA00023228"/>
    </source>
</evidence>
<dbReference type="InterPro" id="IPR008979">
    <property type="entry name" value="Galactose-bd-like_sf"/>
</dbReference>
<comment type="catalytic activity">
    <reaction evidence="1">
        <text>Hydrolysis of terminal, non-reducing beta-D-mannose residues in beta-D-mannosides.</text>
        <dbReference type="EC" id="3.2.1.25"/>
    </reaction>
</comment>
<keyword evidence="8" id="KW-0732">Signal</keyword>
<evidence type="ECO:0000256" key="4">
    <source>
        <dbReference type="ARBA" id="ARBA00004740"/>
    </source>
</evidence>
<evidence type="ECO:0000256" key="8">
    <source>
        <dbReference type="ARBA" id="ARBA00022729"/>
    </source>
</evidence>
<dbReference type="Gene3D" id="2.60.40.10">
    <property type="entry name" value="Immunoglobulins"/>
    <property type="match status" value="3"/>
</dbReference>
<dbReference type="AlphaFoldDB" id="H8KM33"/>
<dbReference type="FunFam" id="3.20.20.80:FF:000050">
    <property type="entry name" value="Beta-mannosidase B"/>
    <property type="match status" value="1"/>
</dbReference>
<evidence type="ECO:0000256" key="3">
    <source>
        <dbReference type="ARBA" id="ARBA00004613"/>
    </source>
</evidence>
<dbReference type="FunFam" id="2.60.120.260:FF:000060">
    <property type="entry name" value="Probable beta-mannosidase"/>
    <property type="match status" value="1"/>
</dbReference>
<dbReference type="InterPro" id="IPR041447">
    <property type="entry name" value="Mannosidase_ig"/>
</dbReference>
<evidence type="ECO:0000259" key="20">
    <source>
        <dbReference type="Pfam" id="PF22666"/>
    </source>
</evidence>
<keyword evidence="9" id="KW-0378">Hydrolase</keyword>
<gene>
    <name evidence="21" type="ordered locus">Solca_3962</name>
</gene>
<dbReference type="Pfam" id="PF17753">
    <property type="entry name" value="Ig_mannosidase"/>
    <property type="match status" value="1"/>
</dbReference>
<dbReference type="Gene3D" id="2.60.120.260">
    <property type="entry name" value="Galactose-binding domain-like"/>
    <property type="match status" value="1"/>
</dbReference>
<dbReference type="GO" id="GO:0006516">
    <property type="term" value="P:glycoprotein catabolic process"/>
    <property type="evidence" value="ECO:0007669"/>
    <property type="project" value="TreeGrafter"/>
</dbReference>